<proteinExistence type="predicted"/>
<evidence type="ECO:0000313" key="3">
    <source>
        <dbReference type="EMBL" id="CEL71065.1"/>
    </source>
</evidence>
<dbReference type="EMBL" id="FR823393">
    <property type="protein sequence ID" value="CBZ56303.1"/>
    <property type="molecule type" value="Genomic_DNA"/>
</dbReference>
<dbReference type="RefSeq" id="XP_003886328.1">
    <property type="nucleotide sequence ID" value="XM_003886279.1"/>
</dbReference>
<dbReference type="InParanoid" id="F0VRF5"/>
<accession>F0VRF5</accession>
<organism evidence="2 4">
    <name type="scientific">Neospora caninum (strain Liverpool)</name>
    <dbReference type="NCBI Taxonomy" id="572307"/>
    <lineage>
        <taxon>Eukaryota</taxon>
        <taxon>Sar</taxon>
        <taxon>Alveolata</taxon>
        <taxon>Apicomplexa</taxon>
        <taxon>Conoidasida</taxon>
        <taxon>Coccidia</taxon>
        <taxon>Eucoccidiorida</taxon>
        <taxon>Eimeriorina</taxon>
        <taxon>Sarcocystidae</taxon>
        <taxon>Neospora</taxon>
    </lineage>
</organism>
<feature type="region of interest" description="Disordered" evidence="1">
    <location>
        <begin position="629"/>
        <end position="657"/>
    </location>
</feature>
<sequence length="657" mass="71542">MSTAGLRAASPAWRQAQPVSGAMALRGGLPKWRRRSTHIPGSDFTKFSCFNSPLCHHGASTPGFHPERPFHFVRPSFPAVPVSPRPASVSSFSYSTAHSPTSAGSGVSTPSPSAAAPVSAPPAALRFSLRWLWRLVPLAFPIVGYGYYWEQRRRRMYTEVLPALQSRFQGDTPFYGKLWGSTTDYFLETSFADGDLVFFARDPHSLSFSRAVARAVSRFLLLILPAGGSSERTQRIGTGGGMFVDDIGVVYVENGQRYVVSLSTETKGLEKTKYAKKIAESFPETILVRRLRCSPDVREKLHHALKEALRQSDGGPSGEKEVPDSVSTSPSRLPARPLNFRTSRVSVWSSFWTEMKRRRAASGDAFRLLTAQAFWTAKRRTAVLLERRLEDLILDVESVVPANVMDQARQKTLTLLSEQEGNEKEGGQTSERSASGTSDRADAANDGASGPGSREANQKEREKTAGETPGKPRGAVDVVADLLALSAFAQQAVKRIDNVFQDTDSPRPPAPAPRNGRSRLPIAAFPVAIYQAAQLLPPTPACRAWTPEDLLVIDTLFQPRDLPPAHVAAKENKNRGAIDSGGKEATDVKPRRADLARKAAVELASLSPQLAPILYVREEKGERDCVARKNMPGLMSQRERSGRNAAASGASESGTKA</sequence>
<feature type="compositionally biased region" description="Basic and acidic residues" evidence="1">
    <location>
        <begin position="456"/>
        <end position="465"/>
    </location>
</feature>
<dbReference type="EMBL" id="LN714487">
    <property type="protein sequence ID" value="CEL71065.1"/>
    <property type="molecule type" value="Genomic_DNA"/>
</dbReference>
<keyword evidence="4" id="KW-1185">Reference proteome</keyword>
<feature type="region of interest" description="Disordered" evidence="1">
    <location>
        <begin position="307"/>
        <end position="335"/>
    </location>
</feature>
<dbReference type="AlphaFoldDB" id="F0VRF5"/>
<dbReference type="GeneID" id="13445526"/>
<feature type="compositionally biased region" description="Low complexity" evidence="1">
    <location>
        <begin position="643"/>
        <end position="657"/>
    </location>
</feature>
<evidence type="ECO:0000313" key="4">
    <source>
        <dbReference type="Proteomes" id="UP000007494"/>
    </source>
</evidence>
<evidence type="ECO:0000256" key="1">
    <source>
        <dbReference type="SAM" id="MobiDB-lite"/>
    </source>
</evidence>
<reference evidence="2" key="1">
    <citation type="submission" date="2011-02" db="EMBL/GenBank/DDBJ databases">
        <authorList>
            <person name="Aslett M."/>
        </authorList>
    </citation>
    <scope>NUCLEOTIDE SEQUENCE</scope>
    <source>
        <strain evidence="2">Liverpool</strain>
    </source>
</reference>
<gene>
    <name evidence="3" type="ORF">BN1204_067280</name>
    <name evidence="2" type="ORF">NCLIV_067280</name>
</gene>
<reference evidence="4" key="3">
    <citation type="journal article" date="2012" name="PLoS Pathog.">
        <title>Comparative genomics of the apicomplexan parasites Toxoplasma gondii and Neospora caninum: Coccidia differing in host range and transmission strategy.</title>
        <authorList>
            <person name="Reid A.J."/>
            <person name="Vermont S.J."/>
            <person name="Cotton J.A."/>
            <person name="Harris D."/>
            <person name="Hill-Cawthorne G.A."/>
            <person name="Konen-Waisman S."/>
            <person name="Latham S.M."/>
            <person name="Mourier T."/>
            <person name="Norton R."/>
            <person name="Quail M.A."/>
            <person name="Sanders M."/>
            <person name="Shanmugam D."/>
            <person name="Sohal A."/>
            <person name="Wasmuth J.D."/>
            <person name="Brunk B."/>
            <person name="Grigg M.E."/>
            <person name="Howard J.C."/>
            <person name="Parkinson J."/>
            <person name="Roos D.S."/>
            <person name="Trees A.J."/>
            <person name="Berriman M."/>
            <person name="Pain A."/>
            <person name="Wastling J.M."/>
        </authorList>
    </citation>
    <scope>NUCLEOTIDE SEQUENCE [LARGE SCALE GENOMIC DNA]</scope>
    <source>
        <strain evidence="4">Liverpool</strain>
    </source>
</reference>
<reference evidence="3" key="4">
    <citation type="journal article" date="2015" name="PLoS ONE">
        <title>Comprehensive Evaluation of Toxoplasma gondii VEG and Neospora caninum LIV Genomes with Tachyzoite Stage Transcriptome and Proteome Defines Novel Transcript Features.</title>
        <authorList>
            <person name="Ramaprasad A."/>
            <person name="Mourier T."/>
            <person name="Naeem R."/>
            <person name="Malas T.B."/>
            <person name="Moussa E."/>
            <person name="Panigrahi A."/>
            <person name="Vermont S.J."/>
            <person name="Otto T.D."/>
            <person name="Wastling J."/>
            <person name="Pain A."/>
        </authorList>
    </citation>
    <scope>NUCLEOTIDE SEQUENCE</scope>
    <source>
        <strain evidence="3">Liverpool</strain>
    </source>
</reference>
<dbReference type="OrthoDB" id="375908at2759"/>
<dbReference type="OMA" id="WSSFWTE"/>
<dbReference type="Proteomes" id="UP000007494">
    <property type="component" value="Chromosome XII"/>
</dbReference>
<feature type="region of interest" description="Disordered" evidence="1">
    <location>
        <begin position="416"/>
        <end position="473"/>
    </location>
</feature>
<feature type="compositionally biased region" description="Polar residues" evidence="1">
    <location>
        <begin position="427"/>
        <end position="438"/>
    </location>
</feature>
<protein>
    <submittedName>
        <fullName evidence="2">Uncharacterized protein</fullName>
    </submittedName>
</protein>
<reference evidence="2" key="2">
    <citation type="submission" date="2011-03" db="EMBL/GenBank/DDBJ databases">
        <title>Comparative genomics and transcriptomics of Neospora caninum and Toxoplasma gondii.</title>
        <authorList>
            <person name="Reid A.J."/>
            <person name="Sohal A."/>
            <person name="Harris D."/>
            <person name="Quail M."/>
            <person name="Sanders M."/>
            <person name="Berriman M."/>
            <person name="Wastling J.M."/>
            <person name="Pain A."/>
        </authorList>
    </citation>
    <scope>NUCLEOTIDE SEQUENCE</scope>
    <source>
        <strain evidence="2">Liverpool</strain>
    </source>
</reference>
<dbReference type="VEuPathDB" id="ToxoDB:NCLIV_067280"/>
<dbReference type="eggNOG" id="ENOG502QZRC">
    <property type="taxonomic scope" value="Eukaryota"/>
</dbReference>
<name>F0VRF5_NEOCL</name>
<evidence type="ECO:0000313" key="2">
    <source>
        <dbReference type="EMBL" id="CBZ56303.1"/>
    </source>
</evidence>